<dbReference type="GO" id="GO:0071949">
    <property type="term" value="F:FAD binding"/>
    <property type="evidence" value="ECO:0007669"/>
    <property type="project" value="InterPro"/>
</dbReference>
<dbReference type="PANTHER" id="PTHR47356">
    <property type="entry name" value="FAD-DEPENDENT MONOOXYGENASE ASQG-RELATED"/>
    <property type="match status" value="1"/>
</dbReference>
<dbReference type="SUPFAM" id="SSF51905">
    <property type="entry name" value="FAD/NAD(P)-binding domain"/>
    <property type="match status" value="1"/>
</dbReference>
<evidence type="ECO:0000256" key="1">
    <source>
        <dbReference type="ARBA" id="ARBA00001974"/>
    </source>
</evidence>
<keyword evidence="4" id="KW-0274">FAD</keyword>
<dbReference type="PRINTS" id="PR00420">
    <property type="entry name" value="RNGMNOXGNASE"/>
</dbReference>
<comment type="similarity">
    <text evidence="2">Belongs to the paxM FAD-dependent monooxygenase family.</text>
</comment>
<dbReference type="InterPro" id="IPR036188">
    <property type="entry name" value="FAD/NAD-bd_sf"/>
</dbReference>
<protein>
    <recommendedName>
        <fullName evidence="6">FAD-binding domain-containing protein</fullName>
    </recommendedName>
</protein>
<proteinExistence type="inferred from homology"/>
<dbReference type="AlphaFoldDB" id="A0AAJ0B6Y9"/>
<keyword evidence="5" id="KW-0560">Oxidoreductase</keyword>
<evidence type="ECO:0000313" key="8">
    <source>
        <dbReference type="Proteomes" id="UP001239445"/>
    </source>
</evidence>
<dbReference type="Gene3D" id="3.50.50.60">
    <property type="entry name" value="FAD/NAD(P)-binding domain"/>
    <property type="match status" value="1"/>
</dbReference>
<dbReference type="EMBL" id="MU839839">
    <property type="protein sequence ID" value="KAK1752821.1"/>
    <property type="molecule type" value="Genomic_DNA"/>
</dbReference>
<accession>A0AAJ0B6Y9</accession>
<dbReference type="PANTHER" id="PTHR47356:SF2">
    <property type="entry name" value="FAD-BINDING DOMAIN-CONTAINING PROTEIN-RELATED"/>
    <property type="match status" value="1"/>
</dbReference>
<name>A0AAJ0B6Y9_9PEZI</name>
<feature type="domain" description="FAD-binding" evidence="6">
    <location>
        <begin position="19"/>
        <end position="344"/>
    </location>
</feature>
<evidence type="ECO:0000256" key="4">
    <source>
        <dbReference type="ARBA" id="ARBA00022827"/>
    </source>
</evidence>
<comment type="caution">
    <text evidence="7">The sequence shown here is derived from an EMBL/GenBank/DDBJ whole genome shotgun (WGS) entry which is preliminary data.</text>
</comment>
<comment type="cofactor">
    <cofactor evidence="1">
        <name>FAD</name>
        <dbReference type="ChEBI" id="CHEBI:57692"/>
    </cofactor>
</comment>
<evidence type="ECO:0000256" key="5">
    <source>
        <dbReference type="ARBA" id="ARBA00023002"/>
    </source>
</evidence>
<dbReference type="Proteomes" id="UP001239445">
    <property type="component" value="Unassembled WGS sequence"/>
</dbReference>
<keyword evidence="3" id="KW-0285">Flavoprotein</keyword>
<reference evidence="7" key="1">
    <citation type="submission" date="2023-06" db="EMBL/GenBank/DDBJ databases">
        <title>Genome-scale phylogeny and comparative genomics of the fungal order Sordariales.</title>
        <authorList>
            <consortium name="Lawrence Berkeley National Laboratory"/>
            <person name="Hensen N."/>
            <person name="Bonometti L."/>
            <person name="Westerberg I."/>
            <person name="Brannstrom I.O."/>
            <person name="Guillou S."/>
            <person name="Cros-Aarteil S."/>
            <person name="Calhoun S."/>
            <person name="Haridas S."/>
            <person name="Kuo A."/>
            <person name="Mondo S."/>
            <person name="Pangilinan J."/>
            <person name="Riley R."/>
            <person name="Labutti K."/>
            <person name="Andreopoulos B."/>
            <person name="Lipzen A."/>
            <person name="Chen C."/>
            <person name="Yanf M."/>
            <person name="Daum C."/>
            <person name="Ng V."/>
            <person name="Clum A."/>
            <person name="Steindorff A."/>
            <person name="Ohm R."/>
            <person name="Martin F."/>
            <person name="Silar P."/>
            <person name="Natvig D."/>
            <person name="Lalanne C."/>
            <person name="Gautier V."/>
            <person name="Ament-Velasquez S.L."/>
            <person name="Kruys A."/>
            <person name="Hutchinson M.I."/>
            <person name="Powell A.J."/>
            <person name="Barry K."/>
            <person name="Miller A.N."/>
            <person name="Grigoriev I.V."/>
            <person name="Debuchy R."/>
            <person name="Gladieux P."/>
            <person name="Thoren M.H."/>
            <person name="Johannesson H."/>
        </authorList>
    </citation>
    <scope>NUCLEOTIDE SEQUENCE</scope>
    <source>
        <strain evidence="7">PSN4</strain>
    </source>
</reference>
<gene>
    <name evidence="7" type="ORF">QBC47DRAFT_463326</name>
</gene>
<sequence>MADSPKSVKFAMEKPGCFRVIVVGGGPVGLTAAHILTKASIDFVVLERRDSVHPDEGAGIAIGPTTYRLLDQLDLISQFDDIATPINTKNVMTRDGQLYNSYEFHMQEYHGRAIAFAHRHDILRTLYTSLPPEAQAGIKTSKRVTSISVTADGATVTCDDGSIETGSIVIGADGVHSKTRSLMAAQAGHAVPVFPAAFQGLFGNVPREKLPVETPPSDNWEAHSPRLSSQFFVGRDRAWFIIYRPLPKPTTDRVDYTDEDVKRFAEDIQDLHLTKDLTFGQVFPHVNKAGLTLLQEGVVEKRSYGRIVLVGDAASKITPNLGLGYNSGVLDVIVLINHLRGALRLASSKETDLGGETEGGVHISEEEITKVFEAYEADRKDLTAKVTASAYGVVRNHTWLNWFRRVFDRNLTPAMNLESWYGKSIIGPHLGRQPVMDWVEEKNLLEGKIPWTYRPTQVPLGESELPYMIRILDKATAIKSQPNSRRYGIAAALEHKYM</sequence>
<dbReference type="GO" id="GO:0004497">
    <property type="term" value="F:monooxygenase activity"/>
    <property type="evidence" value="ECO:0007669"/>
    <property type="project" value="InterPro"/>
</dbReference>
<dbReference type="Pfam" id="PF01494">
    <property type="entry name" value="FAD_binding_3"/>
    <property type="match status" value="1"/>
</dbReference>
<dbReference type="InterPro" id="IPR050562">
    <property type="entry name" value="FAD_mOase_fung"/>
</dbReference>
<organism evidence="7 8">
    <name type="scientific">Echria macrotheca</name>
    <dbReference type="NCBI Taxonomy" id="438768"/>
    <lineage>
        <taxon>Eukaryota</taxon>
        <taxon>Fungi</taxon>
        <taxon>Dikarya</taxon>
        <taxon>Ascomycota</taxon>
        <taxon>Pezizomycotina</taxon>
        <taxon>Sordariomycetes</taxon>
        <taxon>Sordariomycetidae</taxon>
        <taxon>Sordariales</taxon>
        <taxon>Schizotheciaceae</taxon>
        <taxon>Echria</taxon>
    </lineage>
</organism>
<evidence type="ECO:0000256" key="2">
    <source>
        <dbReference type="ARBA" id="ARBA00007992"/>
    </source>
</evidence>
<evidence type="ECO:0000259" key="6">
    <source>
        <dbReference type="Pfam" id="PF01494"/>
    </source>
</evidence>
<evidence type="ECO:0000256" key="3">
    <source>
        <dbReference type="ARBA" id="ARBA00022630"/>
    </source>
</evidence>
<dbReference type="InterPro" id="IPR002938">
    <property type="entry name" value="FAD-bd"/>
</dbReference>
<evidence type="ECO:0000313" key="7">
    <source>
        <dbReference type="EMBL" id="KAK1752821.1"/>
    </source>
</evidence>
<keyword evidence="8" id="KW-1185">Reference proteome</keyword>